<feature type="domain" description="IPT/TIG" evidence="2">
    <location>
        <begin position="36"/>
        <end position="117"/>
    </location>
</feature>
<dbReference type="EMBL" id="VIWO01000008">
    <property type="protein sequence ID" value="TWF35884.1"/>
    <property type="molecule type" value="Genomic_DNA"/>
</dbReference>
<accession>A0A561PCM4</accession>
<keyword evidence="4" id="KW-1185">Reference proteome</keyword>
<dbReference type="SUPFAM" id="SSF81296">
    <property type="entry name" value="E set domains"/>
    <property type="match status" value="1"/>
</dbReference>
<dbReference type="Pfam" id="PF01436">
    <property type="entry name" value="NHL"/>
    <property type="match status" value="1"/>
</dbReference>
<evidence type="ECO:0000313" key="4">
    <source>
        <dbReference type="Proteomes" id="UP000320811"/>
    </source>
</evidence>
<dbReference type="PANTHER" id="PTHR13833">
    <property type="match status" value="1"/>
</dbReference>
<dbReference type="Pfam" id="PF01833">
    <property type="entry name" value="TIG"/>
    <property type="match status" value="1"/>
</dbReference>
<dbReference type="InterPro" id="IPR013783">
    <property type="entry name" value="Ig-like_fold"/>
</dbReference>
<evidence type="ECO:0000259" key="2">
    <source>
        <dbReference type="SMART" id="SM00429"/>
    </source>
</evidence>
<sequence>MIRSLHTYILSGCFLMSAILTGCKKDEGLQHVVGSPITISDFTPTTGGGTTEILITGDNFSGDTSQISVTINGNRCAIVGANTKQIMAVVPKRCGSGNVVVTIGKDSGKSAGTFNYVFTHTVTTLAGNGKAGYADGGPTDAMFTFSNPGWLRMMGIVADDNGNVYVADPGNACIRKIDKTGQVSILAGHPGNSGGSDGVGTGATFSIPYGLGIDAAGNVYTADPGTWSIRKITPDGTTSRIGGTVQEPWNVTVNKANGKIYYSSTGGGGVFEMKPDGSSVNIATIAAPGGLAFDPAGNLYVSSNSEHTIIKLKADTWEPTVIAGATGTPAYVDGVGTAARFANPWGLAIDAGGNIFVAGNGSYGANVDESVRYIKAGTWDVSTFAGSGSGGFADAIGTAAAFNMPMGVAVDKNGIVYVLDKNNNRVRKIVTE</sequence>
<dbReference type="InterPro" id="IPR011042">
    <property type="entry name" value="6-blade_b-propeller_TolB-like"/>
</dbReference>
<dbReference type="OrthoDB" id="791543at2"/>
<dbReference type="RefSeq" id="WP_145673168.1">
    <property type="nucleotide sequence ID" value="NZ_VIWO01000008.1"/>
</dbReference>
<dbReference type="InterPro" id="IPR001258">
    <property type="entry name" value="NHL_repeat"/>
</dbReference>
<organism evidence="3 4">
    <name type="scientific">Chitinophaga polysaccharea</name>
    <dbReference type="NCBI Taxonomy" id="1293035"/>
    <lineage>
        <taxon>Bacteria</taxon>
        <taxon>Pseudomonadati</taxon>
        <taxon>Bacteroidota</taxon>
        <taxon>Chitinophagia</taxon>
        <taxon>Chitinophagales</taxon>
        <taxon>Chitinophagaceae</taxon>
        <taxon>Chitinophaga</taxon>
    </lineage>
</organism>
<dbReference type="InterPro" id="IPR014756">
    <property type="entry name" value="Ig_E-set"/>
</dbReference>
<dbReference type="CDD" id="cd00603">
    <property type="entry name" value="IPT_PCSR"/>
    <property type="match status" value="1"/>
</dbReference>
<protein>
    <submittedName>
        <fullName evidence="3">NHL repeat-containing protein</fullName>
    </submittedName>
</protein>
<evidence type="ECO:0000256" key="1">
    <source>
        <dbReference type="ARBA" id="ARBA00022737"/>
    </source>
</evidence>
<keyword evidence="1" id="KW-0677">Repeat</keyword>
<evidence type="ECO:0000313" key="3">
    <source>
        <dbReference type="EMBL" id="TWF35884.1"/>
    </source>
</evidence>
<dbReference type="SMART" id="SM00429">
    <property type="entry name" value="IPT"/>
    <property type="match status" value="1"/>
</dbReference>
<dbReference type="InterPro" id="IPR002909">
    <property type="entry name" value="IPT_dom"/>
</dbReference>
<dbReference type="PANTHER" id="PTHR13833:SF71">
    <property type="entry name" value="NHL DOMAIN-CONTAINING PROTEIN"/>
    <property type="match status" value="1"/>
</dbReference>
<comment type="caution">
    <text evidence="3">The sequence shown here is derived from an EMBL/GenBank/DDBJ whole genome shotgun (WGS) entry which is preliminary data.</text>
</comment>
<dbReference type="Gene3D" id="2.40.10.500">
    <property type="match status" value="1"/>
</dbReference>
<reference evidence="3 4" key="1">
    <citation type="submission" date="2019-06" db="EMBL/GenBank/DDBJ databases">
        <title>Sorghum-associated microbial communities from plants grown in Nebraska, USA.</title>
        <authorList>
            <person name="Schachtman D."/>
        </authorList>
    </citation>
    <scope>NUCLEOTIDE SEQUENCE [LARGE SCALE GENOMIC DNA]</scope>
    <source>
        <strain evidence="3 4">1209</strain>
    </source>
</reference>
<gene>
    <name evidence="3" type="ORF">FHW36_108240</name>
</gene>
<proteinExistence type="predicted"/>
<name>A0A561PCM4_9BACT</name>
<dbReference type="Gene3D" id="2.60.40.10">
    <property type="entry name" value="Immunoglobulins"/>
    <property type="match status" value="1"/>
</dbReference>
<dbReference type="Proteomes" id="UP000320811">
    <property type="component" value="Unassembled WGS sequence"/>
</dbReference>
<dbReference type="SUPFAM" id="SSF101898">
    <property type="entry name" value="NHL repeat"/>
    <property type="match status" value="1"/>
</dbReference>
<dbReference type="PROSITE" id="PS51257">
    <property type="entry name" value="PROKAR_LIPOPROTEIN"/>
    <property type="match status" value="1"/>
</dbReference>
<dbReference type="AlphaFoldDB" id="A0A561PCM4"/>
<dbReference type="Gene3D" id="2.120.10.30">
    <property type="entry name" value="TolB, C-terminal domain"/>
    <property type="match status" value="2"/>
</dbReference>